<organism evidence="2 3">
    <name type="scientific">[Torrubiella] hemipterigena</name>
    <dbReference type="NCBI Taxonomy" id="1531966"/>
    <lineage>
        <taxon>Eukaryota</taxon>
        <taxon>Fungi</taxon>
        <taxon>Dikarya</taxon>
        <taxon>Ascomycota</taxon>
        <taxon>Pezizomycotina</taxon>
        <taxon>Sordariomycetes</taxon>
        <taxon>Hypocreomycetidae</taxon>
        <taxon>Hypocreales</taxon>
        <taxon>Clavicipitaceae</taxon>
        <taxon>Clavicipitaceae incertae sedis</taxon>
        <taxon>'Torrubiella' clade</taxon>
    </lineage>
</organism>
<proteinExistence type="predicted"/>
<dbReference type="HOGENOM" id="CLU_033726_0_0_1"/>
<evidence type="ECO:0000313" key="2">
    <source>
        <dbReference type="EMBL" id="CEJ94308.1"/>
    </source>
</evidence>
<reference evidence="2 3" key="1">
    <citation type="journal article" date="2015" name="Genome Announc.">
        <title>Draft Genome Sequence and Gene Annotation of the Entomopathogenic Fungus Verticillium hemipterigenum.</title>
        <authorList>
            <person name="Horn F."/>
            <person name="Habel A."/>
            <person name="Scharf D.H."/>
            <person name="Dworschak J."/>
            <person name="Brakhage A.A."/>
            <person name="Guthke R."/>
            <person name="Hertweck C."/>
            <person name="Linde J."/>
        </authorList>
    </citation>
    <scope>NUCLEOTIDE SEQUENCE [LARGE SCALE GENOMIC DNA]</scope>
</reference>
<protein>
    <recommendedName>
        <fullName evidence="4">BZIP domain-containing protein</fullName>
    </recommendedName>
</protein>
<dbReference type="OrthoDB" id="4938142at2759"/>
<feature type="compositionally biased region" description="Polar residues" evidence="1">
    <location>
        <begin position="55"/>
        <end position="69"/>
    </location>
</feature>
<accession>A0A0A1TR33</accession>
<sequence length="285" mass="32699">MDRATLDPVDDWADVTSPALRRVLQNRLNQRASRQRKRNHELRLGLVRRGRGRPKSQTALQDDISTSEPQGQLLATSCKRHGDHVSDALPGVPRTDTFTDMIRSLAKRVLENLCVQDPSADVVLLPLTRLNSLRGILANMYTLDIQLPEMEDDTSISSFNKAWDRSSKRARTLPSSLQPTEYQISHPHHPWFDILPFPKLRETLIARQDEYDDTELCIDMLGMNEATSVGLLVWRDPWDPAAWEMTEQFVKKWGWLFKSSLELRSSTTQWRSLRGEDAIVELLDS</sequence>
<dbReference type="AlphaFoldDB" id="A0A0A1TR33"/>
<evidence type="ECO:0000256" key="1">
    <source>
        <dbReference type="SAM" id="MobiDB-lite"/>
    </source>
</evidence>
<dbReference type="InterPro" id="IPR021833">
    <property type="entry name" value="DUF3425"/>
</dbReference>
<dbReference type="PANTHER" id="PTHR38116:SF5">
    <property type="entry name" value="BZIP DOMAIN-CONTAINING PROTEIN"/>
    <property type="match status" value="1"/>
</dbReference>
<gene>
    <name evidence="2" type="ORF">VHEMI09848</name>
</gene>
<dbReference type="Pfam" id="PF11905">
    <property type="entry name" value="DUF3425"/>
    <property type="match status" value="1"/>
</dbReference>
<name>A0A0A1TR33_9HYPO</name>
<evidence type="ECO:0008006" key="4">
    <source>
        <dbReference type="Google" id="ProtNLM"/>
    </source>
</evidence>
<keyword evidence="3" id="KW-1185">Reference proteome</keyword>
<dbReference type="EMBL" id="CDHN01000006">
    <property type="protein sequence ID" value="CEJ94308.1"/>
    <property type="molecule type" value="Genomic_DNA"/>
</dbReference>
<feature type="region of interest" description="Disordered" evidence="1">
    <location>
        <begin position="46"/>
        <end position="69"/>
    </location>
</feature>
<dbReference type="PANTHER" id="PTHR38116">
    <property type="entry name" value="CHROMOSOME 7, WHOLE GENOME SHOTGUN SEQUENCE"/>
    <property type="match status" value="1"/>
</dbReference>
<dbReference type="STRING" id="1531966.A0A0A1TR33"/>
<evidence type="ECO:0000313" key="3">
    <source>
        <dbReference type="Proteomes" id="UP000039046"/>
    </source>
</evidence>
<dbReference type="Proteomes" id="UP000039046">
    <property type="component" value="Unassembled WGS sequence"/>
</dbReference>